<dbReference type="AlphaFoldDB" id="A0AAE3P5I4"/>
<accession>A0AAE3P5I4</accession>
<name>A0AAE3P5I4_9BACT</name>
<reference evidence="2" key="1">
    <citation type="submission" date="2022-11" db="EMBL/GenBank/DDBJ databases">
        <title>Candidatus Alkanophaga archaea from heated hydrothermal vent sediment oxidize petroleum alkanes.</title>
        <authorList>
            <person name="Zehnle H."/>
            <person name="Laso-Perez R."/>
            <person name="Lipp J."/>
            <person name="Teske A."/>
            <person name="Wegener G."/>
        </authorList>
    </citation>
    <scope>NUCLEOTIDE SEQUENCE</scope>
    <source>
        <strain evidence="2">MCA70</strain>
    </source>
</reference>
<feature type="region of interest" description="Disordered" evidence="1">
    <location>
        <begin position="200"/>
        <end position="222"/>
    </location>
</feature>
<dbReference type="EMBL" id="JAPHEG010000008">
    <property type="protein sequence ID" value="MDF2954225.1"/>
    <property type="molecule type" value="Genomic_DNA"/>
</dbReference>
<gene>
    <name evidence="2" type="ORF">OD816_001470</name>
</gene>
<dbReference type="Proteomes" id="UP001144110">
    <property type="component" value="Unassembled WGS sequence"/>
</dbReference>
<evidence type="ECO:0000313" key="2">
    <source>
        <dbReference type="EMBL" id="MDF2954225.1"/>
    </source>
</evidence>
<proteinExistence type="predicted"/>
<evidence type="ECO:0000256" key="1">
    <source>
        <dbReference type="SAM" id="MobiDB-lite"/>
    </source>
</evidence>
<comment type="caution">
    <text evidence="2">The sequence shown here is derived from an EMBL/GenBank/DDBJ whole genome shotgun (WGS) entry which is preliminary data.</text>
</comment>
<evidence type="ECO:0000313" key="3">
    <source>
        <dbReference type="Proteomes" id="UP001144110"/>
    </source>
</evidence>
<sequence>MKYFLTFILIFFPFVVFAQIRIGVLPVELKGRNIPSQFKEKIENTIYKNLKVPFQIETISLNEKDKNRSQVHYLLESYIEVLENETEIELNLLDPSSLKTVYSVKEKVSSSEFLSRLPVCCEEIKNRVLSSVNLIDISSSEDKSFLSKINPLTRLNALFSRLFSKKEKFNIKIPIPPPPPPPSYNGDLYLSPNPSYKEGIKNTPSKTFPDNKVYPSSPWQWF</sequence>
<protein>
    <submittedName>
        <fullName evidence="2">Uncharacterized protein</fullName>
    </submittedName>
</protein>
<organism evidence="2 3">
    <name type="scientific">Candidatus Thermodesulfobacterium syntrophicum</name>
    <dbReference type="NCBI Taxonomy" id="3060442"/>
    <lineage>
        <taxon>Bacteria</taxon>
        <taxon>Pseudomonadati</taxon>
        <taxon>Thermodesulfobacteriota</taxon>
        <taxon>Thermodesulfobacteria</taxon>
        <taxon>Thermodesulfobacteriales</taxon>
        <taxon>Thermodesulfobacteriaceae</taxon>
        <taxon>Thermodesulfobacterium</taxon>
    </lineage>
</organism>